<organism evidence="3 4">
    <name type="scientific">Vibrio spartinae</name>
    <dbReference type="NCBI Taxonomy" id="1918945"/>
    <lineage>
        <taxon>Bacteria</taxon>
        <taxon>Pseudomonadati</taxon>
        <taxon>Pseudomonadota</taxon>
        <taxon>Gammaproteobacteria</taxon>
        <taxon>Vibrionales</taxon>
        <taxon>Vibrionaceae</taxon>
        <taxon>Vibrio</taxon>
    </lineage>
</organism>
<accession>A0A1N6M7Y0</accession>
<name>A0A1N6M7Y0_9VIBR</name>
<reference evidence="3 4" key="1">
    <citation type="submission" date="2016-12" db="EMBL/GenBank/DDBJ databases">
        <authorList>
            <person name="Song W.-J."/>
            <person name="Kurnit D.M."/>
        </authorList>
    </citation>
    <scope>NUCLEOTIDE SEQUENCE [LARGE SCALE GENOMIC DNA]</scope>
    <source>
        <strain evidence="3 4">CECT 9026</strain>
    </source>
</reference>
<dbReference type="OrthoDB" id="6353266at2"/>
<dbReference type="Proteomes" id="UP000184774">
    <property type="component" value="Unassembled WGS sequence"/>
</dbReference>
<dbReference type="AlphaFoldDB" id="A0A1N6M7Y0"/>
<dbReference type="InterPro" id="IPR025391">
    <property type="entry name" value="DUF4123"/>
</dbReference>
<proteinExistence type="predicted"/>
<evidence type="ECO:0000313" key="4">
    <source>
        <dbReference type="Proteomes" id="UP000184774"/>
    </source>
</evidence>
<feature type="compositionally biased region" description="Polar residues" evidence="1">
    <location>
        <begin position="281"/>
        <end position="293"/>
    </location>
</feature>
<feature type="domain" description="DUF4123" evidence="2">
    <location>
        <begin position="24"/>
        <end position="136"/>
    </location>
</feature>
<sequence>MPQTIKFPLDAPFPTMNTEPGQKLYLLVDGGQIEQLAQSLYQVPDLKTPEPIYMRPPFDGLKAVSPYLVEATEPVRQWFMAQNKPTAGFFFTSAWPQLSLSDYLRHLIQIISPYGSEIYLKMAHSEVAWVLLSSASQLFWHPLEQAWLPTRMGWQHLTRPEFQSALPEFPLKLDDKQWTGLGEISERNARERLYHHMETYFPRSLQEQPEPTIWLNSLIEQGKTLGFESEQEQLLYLNIIGYLGESAINDEQQYPDIRQLIHQPSQQTPEQRLERAAGLAQQYSHSLQEQTQS</sequence>
<evidence type="ECO:0000256" key="1">
    <source>
        <dbReference type="SAM" id="MobiDB-lite"/>
    </source>
</evidence>
<evidence type="ECO:0000259" key="2">
    <source>
        <dbReference type="Pfam" id="PF13503"/>
    </source>
</evidence>
<dbReference type="Pfam" id="PF13503">
    <property type="entry name" value="DUF4123"/>
    <property type="match status" value="1"/>
</dbReference>
<dbReference type="EMBL" id="FSSB01000019">
    <property type="protein sequence ID" value="SIO95542.1"/>
    <property type="molecule type" value="Genomic_DNA"/>
</dbReference>
<evidence type="ECO:0000313" key="3">
    <source>
        <dbReference type="EMBL" id="SIO95542.1"/>
    </source>
</evidence>
<dbReference type="RefSeq" id="WP_074374041.1">
    <property type="nucleotide sequence ID" value="NZ_AP024907.1"/>
</dbReference>
<protein>
    <recommendedName>
        <fullName evidence="2">DUF4123 domain-containing protein</fullName>
    </recommendedName>
</protein>
<feature type="region of interest" description="Disordered" evidence="1">
    <location>
        <begin position="264"/>
        <end position="293"/>
    </location>
</feature>
<gene>
    <name evidence="3" type="ORF">VSP9026_03289</name>
</gene>